<name>A0A853DCP2_9MICO</name>
<dbReference type="InterPro" id="IPR018391">
    <property type="entry name" value="PQQ_b-propeller_rpt"/>
</dbReference>
<gene>
    <name evidence="3" type="ORF">HNR15_001631</name>
</gene>
<dbReference type="EMBL" id="JACCFW010000001">
    <property type="protein sequence ID" value="NYJ74668.1"/>
    <property type="molecule type" value="Genomic_DNA"/>
</dbReference>
<feature type="domain" description="Pyrrolo-quinoline quinone repeat" evidence="2">
    <location>
        <begin position="587"/>
        <end position="647"/>
    </location>
</feature>
<dbReference type="PANTHER" id="PTHR34512">
    <property type="entry name" value="CELL SURFACE PROTEIN"/>
    <property type="match status" value="1"/>
</dbReference>
<evidence type="ECO:0000256" key="1">
    <source>
        <dbReference type="SAM" id="SignalP"/>
    </source>
</evidence>
<feature type="signal peptide" evidence="1">
    <location>
        <begin position="1"/>
        <end position="26"/>
    </location>
</feature>
<organism evidence="3 4">
    <name type="scientific">Allobranchiibius huperziae</name>
    <dbReference type="NCBI Taxonomy" id="1874116"/>
    <lineage>
        <taxon>Bacteria</taxon>
        <taxon>Bacillati</taxon>
        <taxon>Actinomycetota</taxon>
        <taxon>Actinomycetes</taxon>
        <taxon>Micrococcales</taxon>
        <taxon>Dermacoccaceae</taxon>
        <taxon>Allobranchiibius</taxon>
    </lineage>
</organism>
<proteinExistence type="predicted"/>
<protein>
    <recommendedName>
        <fullName evidence="2">Pyrrolo-quinoline quinone repeat domain-containing protein</fullName>
    </recommendedName>
</protein>
<dbReference type="InterPro" id="IPR015943">
    <property type="entry name" value="WD40/YVTN_repeat-like_dom_sf"/>
</dbReference>
<accession>A0A853DCP2</accession>
<dbReference type="SMART" id="SM00564">
    <property type="entry name" value="PQQ"/>
    <property type="match status" value="5"/>
</dbReference>
<keyword evidence="4" id="KW-1185">Reference proteome</keyword>
<dbReference type="InterPro" id="IPR011047">
    <property type="entry name" value="Quinoprotein_ADH-like_sf"/>
</dbReference>
<reference evidence="3 4" key="1">
    <citation type="submission" date="2020-07" db="EMBL/GenBank/DDBJ databases">
        <title>Sequencing the genomes of 1000 actinobacteria strains.</title>
        <authorList>
            <person name="Klenk H.-P."/>
        </authorList>
    </citation>
    <scope>NUCLEOTIDE SEQUENCE [LARGE SCALE GENOMIC DNA]</scope>
    <source>
        <strain evidence="3 4">DSM 29531</strain>
    </source>
</reference>
<comment type="caution">
    <text evidence="3">The sequence shown here is derived from an EMBL/GenBank/DDBJ whole genome shotgun (WGS) entry which is preliminary data.</text>
</comment>
<dbReference type="RefSeq" id="WP_179480719.1">
    <property type="nucleotide sequence ID" value="NZ_JACCFW010000001.1"/>
</dbReference>
<feature type="chain" id="PRO_5032880785" description="Pyrrolo-quinoline quinone repeat domain-containing protein" evidence="1">
    <location>
        <begin position="27"/>
        <end position="785"/>
    </location>
</feature>
<evidence type="ECO:0000313" key="4">
    <source>
        <dbReference type="Proteomes" id="UP000571817"/>
    </source>
</evidence>
<dbReference type="AlphaFoldDB" id="A0A853DCP2"/>
<dbReference type="Gene3D" id="2.130.10.10">
    <property type="entry name" value="YVTN repeat-like/Quinoprotein amine dehydrogenase"/>
    <property type="match status" value="2"/>
</dbReference>
<dbReference type="PANTHER" id="PTHR34512:SF30">
    <property type="entry name" value="OUTER MEMBRANE PROTEIN ASSEMBLY FACTOR BAMB"/>
    <property type="match status" value="1"/>
</dbReference>
<dbReference type="Proteomes" id="UP000571817">
    <property type="component" value="Unassembled WGS sequence"/>
</dbReference>
<dbReference type="InterPro" id="IPR002372">
    <property type="entry name" value="PQQ_rpt_dom"/>
</dbReference>
<keyword evidence="1" id="KW-0732">Signal</keyword>
<sequence>MTRVFVVLLAAVAMVASVLGAVPANAYVARTQVVSAGESGAGGFISLTPARLVDTRSGLGAAQGPVASGSTTIVRLAGHGGIPSAGVSAVVLNVTATAPSGGGYLTTWSAGSSRPTTSTLNYVAGQTVANQVIVKVGSGGVADVYTSSSTQLFVDVAGYFATGAAYRPLVPVRLSDTRRAHAHPGAGSTTAVTVTGRGGVPTSGVGAVVLNVTAVSRSAAGYLTVFPAGAARPNASIANYMPGHAAAEMSIAKVGAGGQVDLYSSQAVDLLADVIGWIPTSGDYAPLTPTRIADTRYGTGGVIKGRVPTGGVLSLTISGAHGIPTTGTNAVEVNVTATGGTGPGYLTTYPTGTTRPVASTLDYPSGGTTANSATVKVSADGKINVYVSRAAYLWVDVVGYFTPQPSLTPVDAWSQGEADAANTNVNLGESQLTAATATRLHTAWTINAHGPAAAVISDGVAYVVPNVGRTVDPTSLIATNAVSGAALWSLQLPLGTFGSGAITGGKLLLPYAQAPDGAGVLAVDLKSHKILWRTSPIRNGDYAERLVVSGETAYFNDGANLNAFDVSDGHLRWATTDSDGTPFIDYAVAGGTLFRWGGGQLRVYDATTGNFLWSALVNPLDSSGPIVADGRVYIVETDNEVDAYDASGCGASVCQPVWSNRPAGGYADHVTVGAAAGGQLIVSWRDQEGQSPWPSYLSSLSSATGKSTWTVAAPVDGARPARAGGLVWLLVNNNEIQSYNASTGAHISTATVPGAWGYPQYVAIADGSIVVSTGGTVVGLRAETP</sequence>
<feature type="domain" description="Pyrrolo-quinoline quinone repeat" evidence="2">
    <location>
        <begin position="443"/>
        <end position="576"/>
    </location>
</feature>
<evidence type="ECO:0000313" key="3">
    <source>
        <dbReference type="EMBL" id="NYJ74668.1"/>
    </source>
</evidence>
<dbReference type="Pfam" id="PF13360">
    <property type="entry name" value="PQQ_2"/>
    <property type="match status" value="2"/>
</dbReference>
<evidence type="ECO:0000259" key="2">
    <source>
        <dbReference type="Pfam" id="PF13360"/>
    </source>
</evidence>
<dbReference type="SUPFAM" id="SSF50998">
    <property type="entry name" value="Quinoprotein alcohol dehydrogenase-like"/>
    <property type="match status" value="2"/>
</dbReference>